<dbReference type="Proteomes" id="UP000245370">
    <property type="component" value="Unassembled WGS sequence"/>
</dbReference>
<feature type="domain" description="Polysaccharide biosynthesis protein CapD-like" evidence="3">
    <location>
        <begin position="301"/>
        <end position="584"/>
    </location>
</feature>
<dbReference type="CDD" id="cd05237">
    <property type="entry name" value="UDP_invert_4-6DH_SDR_e"/>
    <property type="match status" value="1"/>
</dbReference>
<dbReference type="InterPro" id="IPR029063">
    <property type="entry name" value="SAM-dependent_MTases_sf"/>
</dbReference>
<dbReference type="SUPFAM" id="SSF51735">
    <property type="entry name" value="NAD(P)-binding Rossmann-fold domains"/>
    <property type="match status" value="1"/>
</dbReference>
<dbReference type="InterPro" id="IPR036291">
    <property type="entry name" value="NAD(P)-bd_dom_sf"/>
</dbReference>
<dbReference type="PANTHER" id="PTHR43318">
    <property type="entry name" value="UDP-N-ACETYLGLUCOSAMINE 4,6-DEHYDRATASE"/>
    <property type="match status" value="1"/>
</dbReference>
<dbReference type="InterPro" id="IPR051203">
    <property type="entry name" value="Polysaccharide_Synthase-Rel"/>
</dbReference>
<evidence type="ECO:0000313" key="4">
    <source>
        <dbReference type="EMBL" id="PWH87071.1"/>
    </source>
</evidence>
<feature type="transmembrane region" description="Helical" evidence="2">
    <location>
        <begin position="93"/>
        <end position="114"/>
    </location>
</feature>
<keyword evidence="2" id="KW-0812">Transmembrane</keyword>
<sequence>MNRTKFTASILDIDNTPRWIVMLMDILIALIALSIAYLVRFDFYADYETVLEEWNILKEVLLFVILLKPVVFYFFKIHKGIVRHTSLEDVKRIFFALLTYSLIISVVSAIRFFIFDHRFILPTSVIIVEFLASLLLMIGLRFTIKVLYFELSKPKDEERKNILIYGSGVSGLITKRTIEKDPKIHSKIIGFLDDNKKLEGNRLEGTSIFYSKKLASIIDKYKVTELIVAIQKPTTKNITEIVELCLEKNVAVKRVPSFQKWINGEFSLNQIRKINIDDLLGRDPINLEVEEVKKQIKGKVILITGAAGSIGSGIARQVIHYKPKKMILLDQWESGLYDLHNDLIANKLSDHVEVVIGSVYDLDRMKNVFQSLKPSIVFHAAAYKHVPLMEDNPSESIKTNVLGTKTIVDLADEYKVEKMVIISTDKAVNPTNVMGASKRIAEIYAQKKNEKSNTLYVTTRFGNVLGSNGSVIPLFKRQIEQGGPLTVTDENVTRYFMTIPEACQLVLEAGAMGDGGEIFVFDMGKPIKIIDLAKKMIRLSGLELDKDIEIKISGLRPGEKLYEELLADKENALPTHHKQILRARNCPCPEGVIAEIEKLIVLFESQNNEAIVAQMKQIVPEFVSNNSKYTKLDR</sequence>
<dbReference type="InterPro" id="IPR003869">
    <property type="entry name" value="Polysac_CapD-like"/>
</dbReference>
<dbReference type="EMBL" id="QFRJ01000001">
    <property type="protein sequence ID" value="PWH87071.1"/>
    <property type="molecule type" value="Genomic_DNA"/>
</dbReference>
<feature type="transmembrane region" description="Helical" evidence="2">
    <location>
        <begin position="120"/>
        <end position="144"/>
    </location>
</feature>
<feature type="transmembrane region" description="Helical" evidence="2">
    <location>
        <begin position="60"/>
        <end position="81"/>
    </location>
</feature>
<evidence type="ECO:0000256" key="2">
    <source>
        <dbReference type="SAM" id="Phobius"/>
    </source>
</evidence>
<dbReference type="RefSeq" id="WP_109358149.1">
    <property type="nucleotide sequence ID" value="NZ_QFRJ01000001.1"/>
</dbReference>
<feature type="transmembrane region" description="Helical" evidence="2">
    <location>
        <begin position="20"/>
        <end position="40"/>
    </location>
</feature>
<dbReference type="SUPFAM" id="SSF53335">
    <property type="entry name" value="S-adenosyl-L-methionine-dependent methyltransferases"/>
    <property type="match status" value="1"/>
</dbReference>
<keyword evidence="5" id="KW-1185">Reference proteome</keyword>
<proteinExistence type="inferred from homology"/>
<dbReference type="Pfam" id="PF02719">
    <property type="entry name" value="Polysacc_synt_2"/>
    <property type="match status" value="1"/>
</dbReference>
<reference evidence="4 5" key="2">
    <citation type="submission" date="2018-05" db="EMBL/GenBank/DDBJ databases">
        <authorList>
            <person name="Lanie J.A."/>
            <person name="Ng W.-L."/>
            <person name="Kazmierczak K.M."/>
            <person name="Andrzejewski T.M."/>
            <person name="Davidsen T.M."/>
            <person name="Wayne K.J."/>
            <person name="Tettelin H."/>
            <person name="Glass J.I."/>
            <person name="Rusch D."/>
            <person name="Podicherti R."/>
            <person name="Tsui H.-C.T."/>
            <person name="Winkler M.E."/>
        </authorList>
    </citation>
    <scope>NUCLEOTIDE SEQUENCE [LARGE SCALE GENOMIC DNA]</scope>
    <source>
        <strain evidence="4 5">C305</strain>
    </source>
</reference>
<reference evidence="4 5" key="1">
    <citation type="submission" date="2018-05" db="EMBL/GenBank/DDBJ databases">
        <title>Brumimicrobium oceani sp. nov., isolated from coastal sediment.</title>
        <authorList>
            <person name="Kou Y."/>
        </authorList>
    </citation>
    <scope>NUCLEOTIDE SEQUENCE [LARGE SCALE GENOMIC DNA]</scope>
    <source>
        <strain evidence="4 5">C305</strain>
    </source>
</reference>
<protein>
    <submittedName>
        <fullName evidence="4">Polysaccharide biosynthesis protein</fullName>
    </submittedName>
</protein>
<evidence type="ECO:0000259" key="3">
    <source>
        <dbReference type="Pfam" id="PF02719"/>
    </source>
</evidence>
<accession>A0A2U2XH81</accession>
<evidence type="ECO:0000256" key="1">
    <source>
        <dbReference type="ARBA" id="ARBA00007430"/>
    </source>
</evidence>
<dbReference type="PANTHER" id="PTHR43318:SF1">
    <property type="entry name" value="POLYSACCHARIDE BIOSYNTHESIS PROTEIN EPSC-RELATED"/>
    <property type="match status" value="1"/>
</dbReference>
<evidence type="ECO:0000313" key="5">
    <source>
        <dbReference type="Proteomes" id="UP000245370"/>
    </source>
</evidence>
<dbReference type="AlphaFoldDB" id="A0A2U2XH81"/>
<dbReference type="Gene3D" id="3.40.50.720">
    <property type="entry name" value="NAD(P)-binding Rossmann-like Domain"/>
    <property type="match status" value="2"/>
</dbReference>
<keyword evidence="2" id="KW-0472">Membrane</keyword>
<comment type="similarity">
    <text evidence="1">Belongs to the polysaccharide synthase family.</text>
</comment>
<gene>
    <name evidence="4" type="ORF">DIT68_02075</name>
</gene>
<dbReference type="Pfam" id="PF13727">
    <property type="entry name" value="CoA_binding_3"/>
    <property type="match status" value="1"/>
</dbReference>
<keyword evidence="2" id="KW-1133">Transmembrane helix</keyword>
<comment type="caution">
    <text evidence="4">The sequence shown here is derived from an EMBL/GenBank/DDBJ whole genome shotgun (WGS) entry which is preliminary data.</text>
</comment>
<dbReference type="OrthoDB" id="9803111at2"/>
<name>A0A2U2XH81_9FLAO</name>
<organism evidence="4 5">
    <name type="scientific">Brumimicrobium oceani</name>
    <dbReference type="NCBI Taxonomy" id="2100725"/>
    <lineage>
        <taxon>Bacteria</taxon>
        <taxon>Pseudomonadati</taxon>
        <taxon>Bacteroidota</taxon>
        <taxon>Flavobacteriia</taxon>
        <taxon>Flavobacteriales</taxon>
        <taxon>Crocinitomicaceae</taxon>
        <taxon>Brumimicrobium</taxon>
    </lineage>
</organism>